<feature type="region of interest" description="Disordered" evidence="1">
    <location>
        <begin position="324"/>
        <end position="356"/>
    </location>
</feature>
<comment type="caution">
    <text evidence="2">The sequence shown here is derived from an EMBL/GenBank/DDBJ whole genome shotgun (WGS) entry which is preliminary data.</text>
</comment>
<keyword evidence="3" id="KW-1185">Reference proteome</keyword>
<name>A0ABQ5J5B2_9ASTR</name>
<feature type="region of interest" description="Disordered" evidence="1">
    <location>
        <begin position="209"/>
        <end position="307"/>
    </location>
</feature>
<feature type="compositionally biased region" description="Polar residues" evidence="1">
    <location>
        <begin position="1"/>
        <end position="13"/>
    </location>
</feature>
<accession>A0ABQ5J5B2</accession>
<organism evidence="2 3">
    <name type="scientific">Tanacetum coccineum</name>
    <dbReference type="NCBI Taxonomy" id="301880"/>
    <lineage>
        <taxon>Eukaryota</taxon>
        <taxon>Viridiplantae</taxon>
        <taxon>Streptophyta</taxon>
        <taxon>Embryophyta</taxon>
        <taxon>Tracheophyta</taxon>
        <taxon>Spermatophyta</taxon>
        <taxon>Magnoliopsida</taxon>
        <taxon>eudicotyledons</taxon>
        <taxon>Gunneridae</taxon>
        <taxon>Pentapetalae</taxon>
        <taxon>asterids</taxon>
        <taxon>campanulids</taxon>
        <taxon>Asterales</taxon>
        <taxon>Asteraceae</taxon>
        <taxon>Asteroideae</taxon>
        <taxon>Anthemideae</taxon>
        <taxon>Anthemidinae</taxon>
        <taxon>Tanacetum</taxon>
    </lineage>
</organism>
<feature type="compositionally biased region" description="Polar residues" evidence="1">
    <location>
        <begin position="261"/>
        <end position="272"/>
    </location>
</feature>
<evidence type="ECO:0000313" key="3">
    <source>
        <dbReference type="Proteomes" id="UP001151760"/>
    </source>
</evidence>
<feature type="compositionally biased region" description="Polar residues" evidence="1">
    <location>
        <begin position="297"/>
        <end position="306"/>
    </location>
</feature>
<evidence type="ECO:0000256" key="1">
    <source>
        <dbReference type="SAM" id="MobiDB-lite"/>
    </source>
</evidence>
<dbReference type="Proteomes" id="UP001151760">
    <property type="component" value="Unassembled WGS sequence"/>
</dbReference>
<feature type="compositionally biased region" description="Basic and acidic residues" evidence="1">
    <location>
        <begin position="220"/>
        <end position="243"/>
    </location>
</feature>
<gene>
    <name evidence="2" type="ORF">Tco_1122819</name>
</gene>
<reference evidence="2" key="2">
    <citation type="submission" date="2022-01" db="EMBL/GenBank/DDBJ databases">
        <authorList>
            <person name="Yamashiro T."/>
            <person name="Shiraishi A."/>
            <person name="Satake H."/>
            <person name="Nakayama K."/>
        </authorList>
    </citation>
    <scope>NUCLEOTIDE SEQUENCE</scope>
</reference>
<sequence length="674" mass="76177">MAESSSRNPSSPKITPKEEPVTLDKPKSSNPFLPADQIEFTFEEIAFTTNNEVALLYPSHPNSKYFRVVSDFISKFCLKEAFIRAPTQYKEYLCEFWYTAKTLDDSKIWVSTPTREIRGDIDYAKLIWEDIIHKLSKKTREKVVPYPRFISLLLEYMMPEYDNEELNVNLTQVSSVYNWALKPNQTEGPPFTDHMKAIYNLDVHVDFKAPKPSSQTEETEASKSKTGQSEKEAQSSSAKDKSPSHPLPPTPVVGEMHKEAQQATGDPTSLGATSEEGAHPQLSSDSTAKADPVLSAPNDSKPTQQARGLKDTISALFTPDSLQDKPIIVSDESEEEEEVIKDKDTHASSHDARPSYPDINQLTNLLVTSLKPEFSKLLASHDFASCLPNALKEIPSKFTDSSREIKELKKHVQDMEIELPGDLKEIPTKLETFTSTIFSLSSQVAELKNIQWELPVEFQAQVSSVQKKIKTLDSLSSILNKVTDTLNRFSTVVENASGATTKGVPSAVQATALPAEEEKNTNPATTDVEPNLHNELVDLLGIDIMTQYYNKKLLYDKYYDKMLKRRKSSKITNYDVLTQKGPISLKVHREDGTSKVILNVKVSDLHLAEWREVVQTCPDRKENRWKTIYGLIKTRMEYLDQTKKELKIDFNKPLKEQDPLNELNDLANKKKEKN</sequence>
<protein>
    <submittedName>
        <fullName evidence="2">Uncharacterized protein</fullName>
    </submittedName>
</protein>
<dbReference type="EMBL" id="BQNB010021437">
    <property type="protein sequence ID" value="GJU06389.1"/>
    <property type="molecule type" value="Genomic_DNA"/>
</dbReference>
<evidence type="ECO:0000313" key="2">
    <source>
        <dbReference type="EMBL" id="GJU06389.1"/>
    </source>
</evidence>
<proteinExistence type="predicted"/>
<feature type="compositionally biased region" description="Basic and acidic residues" evidence="1">
    <location>
        <begin position="15"/>
        <end position="27"/>
    </location>
</feature>
<reference evidence="2" key="1">
    <citation type="journal article" date="2022" name="Int. J. Mol. Sci.">
        <title>Draft Genome of Tanacetum Coccineum: Genomic Comparison of Closely Related Tanacetum-Family Plants.</title>
        <authorList>
            <person name="Yamashiro T."/>
            <person name="Shiraishi A."/>
            <person name="Nakayama K."/>
            <person name="Satake H."/>
        </authorList>
    </citation>
    <scope>NUCLEOTIDE SEQUENCE</scope>
</reference>
<feature type="compositionally biased region" description="Basic and acidic residues" evidence="1">
    <location>
        <begin position="340"/>
        <end position="353"/>
    </location>
</feature>
<feature type="region of interest" description="Disordered" evidence="1">
    <location>
        <begin position="1"/>
        <end position="30"/>
    </location>
</feature>